<gene>
    <name evidence="4" type="ORF">FNK824_LOCUS4447</name>
    <name evidence="3" type="ORF">SEV965_LOCUS17196</name>
</gene>
<dbReference type="InterPro" id="IPR034819">
    <property type="entry name" value="CPEB"/>
</dbReference>
<dbReference type="GO" id="GO:0045202">
    <property type="term" value="C:synapse"/>
    <property type="evidence" value="ECO:0007669"/>
    <property type="project" value="TreeGrafter"/>
</dbReference>
<feature type="domain" description="Cytoplasmic polyadenylation element-binding protein ZZ" evidence="2">
    <location>
        <begin position="173"/>
        <end position="222"/>
    </location>
</feature>
<dbReference type="GO" id="GO:0005737">
    <property type="term" value="C:cytoplasm"/>
    <property type="evidence" value="ECO:0007669"/>
    <property type="project" value="TreeGrafter"/>
</dbReference>
<name>A0A814QZP1_9BILA</name>
<dbReference type="InterPro" id="IPR035979">
    <property type="entry name" value="RBD_domain_sf"/>
</dbReference>
<dbReference type="Proteomes" id="UP000663889">
    <property type="component" value="Unassembled WGS sequence"/>
</dbReference>
<evidence type="ECO:0000259" key="2">
    <source>
        <dbReference type="Pfam" id="PF16366"/>
    </source>
</evidence>
<dbReference type="InterPro" id="IPR012677">
    <property type="entry name" value="Nucleotide-bd_a/b_plait_sf"/>
</dbReference>
<dbReference type="GO" id="GO:0003730">
    <property type="term" value="F:mRNA 3'-UTR binding"/>
    <property type="evidence" value="ECO:0007669"/>
    <property type="project" value="InterPro"/>
</dbReference>
<dbReference type="InterPro" id="IPR038446">
    <property type="entry name" value="CEBP_ZZ_sf"/>
</dbReference>
<dbReference type="Gene3D" id="4.10.640.40">
    <property type="entry name" value="Cytoplasmic polyadenylation element-binding protein, ZZ domain"/>
    <property type="match status" value="1"/>
</dbReference>
<dbReference type="GO" id="GO:0008135">
    <property type="term" value="F:translation factor activity, RNA binding"/>
    <property type="evidence" value="ECO:0007669"/>
    <property type="project" value="TreeGrafter"/>
</dbReference>
<dbReference type="GO" id="GO:0043022">
    <property type="term" value="F:ribosome binding"/>
    <property type="evidence" value="ECO:0007669"/>
    <property type="project" value="TreeGrafter"/>
</dbReference>
<dbReference type="PANTHER" id="PTHR12566">
    <property type="entry name" value="CYTOPLASMIC POLYADENYLATION ELEMENT BINDING PROTEIN CPEB"/>
    <property type="match status" value="1"/>
</dbReference>
<dbReference type="EMBL" id="CAJNOU010000975">
    <property type="protein sequence ID" value="CAF1126756.1"/>
    <property type="molecule type" value="Genomic_DNA"/>
</dbReference>
<evidence type="ECO:0000313" key="3">
    <source>
        <dbReference type="EMBL" id="CAF1126756.1"/>
    </source>
</evidence>
<evidence type="ECO:0000313" key="5">
    <source>
        <dbReference type="Proteomes" id="UP000663889"/>
    </source>
</evidence>
<dbReference type="Pfam" id="PF16366">
    <property type="entry name" value="CEBP_ZZ"/>
    <property type="match status" value="1"/>
</dbReference>
<accession>A0A814QZP1</accession>
<sequence>MDNMSIHRHSSNITTGIAYAIYENEEFIHHILHICSTKTDRSLDDGRCEYYLDVDSQQTISRRKSIEKYFLYLNSNYSVVYSNDSYESWEQRLGSTEYISRTVFVGALHGMMTAYALARICQELFGDVEYAAINTDRNKYPISCGRVVFMNIHSYYAPVTANYLMIECDKFCKIQTDPYLSDSVPCVGTNGQQYPNMGQFFCCSVKCMKYYCVTCWDLNPNHAITQINTNNKTIECELLALIHKPLIRNARTPEV</sequence>
<reference evidence="3" key="1">
    <citation type="submission" date="2021-02" db="EMBL/GenBank/DDBJ databases">
        <authorList>
            <person name="Nowell W R."/>
        </authorList>
    </citation>
    <scope>NUCLEOTIDE SEQUENCE</scope>
</reference>
<dbReference type="GO" id="GO:0005634">
    <property type="term" value="C:nucleus"/>
    <property type="evidence" value="ECO:0007669"/>
    <property type="project" value="TreeGrafter"/>
</dbReference>
<dbReference type="GO" id="GO:2000766">
    <property type="term" value="P:negative regulation of cytoplasmic translation"/>
    <property type="evidence" value="ECO:0007669"/>
    <property type="project" value="TreeGrafter"/>
</dbReference>
<dbReference type="GO" id="GO:0043005">
    <property type="term" value="C:neuron projection"/>
    <property type="evidence" value="ECO:0007669"/>
    <property type="project" value="TreeGrafter"/>
</dbReference>
<dbReference type="PANTHER" id="PTHR12566:SF9">
    <property type="entry name" value="CYTOPLASMIC POLYADENYLATION ELEMENT-BINDING PROTEIN 1"/>
    <property type="match status" value="1"/>
</dbReference>
<dbReference type="InterPro" id="IPR032296">
    <property type="entry name" value="CEBP_ZZ"/>
</dbReference>
<evidence type="ECO:0000256" key="1">
    <source>
        <dbReference type="ARBA" id="ARBA00022884"/>
    </source>
</evidence>
<dbReference type="SUPFAM" id="SSF54928">
    <property type="entry name" value="RNA-binding domain, RBD"/>
    <property type="match status" value="1"/>
</dbReference>
<evidence type="ECO:0000313" key="4">
    <source>
        <dbReference type="EMBL" id="CAF3621728.1"/>
    </source>
</evidence>
<keyword evidence="1" id="KW-0694">RNA-binding</keyword>
<dbReference type="Gene3D" id="3.30.70.330">
    <property type="match status" value="1"/>
</dbReference>
<dbReference type="EMBL" id="CAJOBE010000325">
    <property type="protein sequence ID" value="CAF3621728.1"/>
    <property type="molecule type" value="Genomic_DNA"/>
</dbReference>
<protein>
    <recommendedName>
        <fullName evidence="2">Cytoplasmic polyadenylation element-binding protein ZZ domain-containing protein</fullName>
    </recommendedName>
</protein>
<dbReference type="GO" id="GO:0000900">
    <property type="term" value="F:mRNA regulatory element binding translation repressor activity"/>
    <property type="evidence" value="ECO:0007669"/>
    <property type="project" value="TreeGrafter"/>
</dbReference>
<proteinExistence type="predicted"/>
<comment type="caution">
    <text evidence="3">The sequence shown here is derived from an EMBL/GenBank/DDBJ whole genome shotgun (WGS) entry which is preliminary data.</text>
</comment>
<dbReference type="AlphaFoldDB" id="A0A814QZP1"/>
<dbReference type="Proteomes" id="UP000663874">
    <property type="component" value="Unassembled WGS sequence"/>
</dbReference>
<organism evidence="3 5">
    <name type="scientific">Rotaria sordida</name>
    <dbReference type="NCBI Taxonomy" id="392033"/>
    <lineage>
        <taxon>Eukaryota</taxon>
        <taxon>Metazoa</taxon>
        <taxon>Spiralia</taxon>
        <taxon>Gnathifera</taxon>
        <taxon>Rotifera</taxon>
        <taxon>Eurotatoria</taxon>
        <taxon>Bdelloidea</taxon>
        <taxon>Philodinida</taxon>
        <taxon>Philodinidae</taxon>
        <taxon>Rotaria</taxon>
    </lineage>
</organism>